<dbReference type="InterPro" id="IPR001932">
    <property type="entry name" value="PPM-type_phosphatase-like_dom"/>
</dbReference>
<reference evidence="4" key="1">
    <citation type="journal article" date="2019" name="Int. J. Syst. Evol. Microbiol.">
        <title>The Global Catalogue of Microorganisms (GCM) 10K type strain sequencing project: providing services to taxonomists for standard genome sequencing and annotation.</title>
        <authorList>
            <consortium name="The Broad Institute Genomics Platform"/>
            <consortium name="The Broad Institute Genome Sequencing Center for Infectious Disease"/>
            <person name="Wu L."/>
            <person name="Ma J."/>
        </authorList>
    </citation>
    <scope>NUCLEOTIDE SEQUENCE [LARGE SCALE GENOMIC DNA]</scope>
    <source>
        <strain evidence="4">CCUG 36956</strain>
    </source>
</reference>
<accession>A0ABW1JTR8</accession>
<dbReference type="InterPro" id="IPR036457">
    <property type="entry name" value="PPM-type-like_dom_sf"/>
</dbReference>
<gene>
    <name evidence="3" type="ORF">ACFP3H_12360</name>
</gene>
<dbReference type="Proteomes" id="UP001596223">
    <property type="component" value="Unassembled WGS sequence"/>
</dbReference>
<feature type="compositionally biased region" description="Basic and acidic residues" evidence="1">
    <location>
        <begin position="141"/>
        <end position="160"/>
    </location>
</feature>
<keyword evidence="4" id="KW-1185">Reference proteome</keyword>
<dbReference type="GO" id="GO:0004722">
    <property type="term" value="F:protein serine/threonine phosphatase activity"/>
    <property type="evidence" value="ECO:0007669"/>
    <property type="project" value="UniProtKB-EC"/>
</dbReference>
<dbReference type="PROSITE" id="PS51746">
    <property type="entry name" value="PPM_2"/>
    <property type="match status" value="1"/>
</dbReference>
<dbReference type="SMART" id="SM00332">
    <property type="entry name" value="PP2Cc"/>
    <property type="match status" value="1"/>
</dbReference>
<dbReference type="Pfam" id="PF13672">
    <property type="entry name" value="PP2C_2"/>
    <property type="match status" value="1"/>
</dbReference>
<keyword evidence="3" id="KW-0378">Hydrolase</keyword>
<evidence type="ECO:0000313" key="4">
    <source>
        <dbReference type="Proteomes" id="UP001596223"/>
    </source>
</evidence>
<protein>
    <submittedName>
        <fullName evidence="3">PP2C family protein-serine/threonine phosphatase</fullName>
        <ecNumber evidence="3">3.1.3.16</ecNumber>
    </submittedName>
</protein>
<dbReference type="SUPFAM" id="SSF81606">
    <property type="entry name" value="PP2C-like"/>
    <property type="match status" value="1"/>
</dbReference>
<dbReference type="RefSeq" id="WP_378604272.1">
    <property type="nucleotide sequence ID" value="NZ_JBHSQN010000007.1"/>
</dbReference>
<evidence type="ECO:0000256" key="1">
    <source>
        <dbReference type="SAM" id="MobiDB-lite"/>
    </source>
</evidence>
<feature type="compositionally biased region" description="Low complexity" evidence="1">
    <location>
        <begin position="183"/>
        <end position="196"/>
    </location>
</feature>
<feature type="region of interest" description="Disordered" evidence="1">
    <location>
        <begin position="89"/>
        <end position="201"/>
    </location>
</feature>
<sequence>MSPTIPRSRVLKAVAWIALVLLTVSVAGSVSWIAEHTRAIVIVVLCLAPLFLRPRAPWRARSKPTTEPSSAQVEQSVDTQNGLNMMWQQQRQPAGMPPHMDRRPPANSPGVDHGDRRPSANSPDAVHVDRRHPASTPDAVQVDRRLPAISPRPEHVDRRSSAQPQLPIGESERPTEIPRDQPRIGAAISSPSAPSRETPTHGYFFDFGAQSLRGLRQRNEDAWLAERNVLGCADGAGGRPHGREASKEALTAAAQALAEPGNTLIQAIREATARVESDAANDPRRRATTLDLVVLDPNGDLTGAHIGDGRVWLFPANCDVPEQMTADHRGEGSHLARSIGGDSDNKDPDLWIRAVGTGDRVVLATDGLWSRLPDTQVERLLIDTIALAPQDAVNALAQAALSAGGTDNVTVIVADIAAPIPPN</sequence>
<dbReference type="InterPro" id="IPR015655">
    <property type="entry name" value="PP2C"/>
</dbReference>
<dbReference type="PANTHER" id="PTHR47992">
    <property type="entry name" value="PROTEIN PHOSPHATASE"/>
    <property type="match status" value="1"/>
</dbReference>
<dbReference type="EMBL" id="JBHSQN010000007">
    <property type="protein sequence ID" value="MFC6011843.1"/>
    <property type="molecule type" value="Genomic_DNA"/>
</dbReference>
<evidence type="ECO:0000313" key="3">
    <source>
        <dbReference type="EMBL" id="MFC6011843.1"/>
    </source>
</evidence>
<name>A0ABW1JTR8_9NOCA</name>
<dbReference type="CDD" id="cd00143">
    <property type="entry name" value="PP2Cc"/>
    <property type="match status" value="1"/>
</dbReference>
<organism evidence="3 4">
    <name type="scientific">Nocardia lasii</name>
    <dbReference type="NCBI Taxonomy" id="1616107"/>
    <lineage>
        <taxon>Bacteria</taxon>
        <taxon>Bacillati</taxon>
        <taxon>Actinomycetota</taxon>
        <taxon>Actinomycetes</taxon>
        <taxon>Mycobacteriales</taxon>
        <taxon>Nocardiaceae</taxon>
        <taxon>Nocardia</taxon>
    </lineage>
</organism>
<comment type="caution">
    <text evidence="3">The sequence shown here is derived from an EMBL/GenBank/DDBJ whole genome shotgun (WGS) entry which is preliminary data.</text>
</comment>
<feature type="domain" description="PPM-type phosphatase" evidence="2">
    <location>
        <begin position="206"/>
        <end position="416"/>
    </location>
</feature>
<dbReference type="SMART" id="SM00331">
    <property type="entry name" value="PP2C_SIG"/>
    <property type="match status" value="1"/>
</dbReference>
<evidence type="ECO:0000259" key="2">
    <source>
        <dbReference type="PROSITE" id="PS51746"/>
    </source>
</evidence>
<feature type="compositionally biased region" description="Basic and acidic residues" evidence="1">
    <location>
        <begin position="170"/>
        <end position="182"/>
    </location>
</feature>
<dbReference type="EC" id="3.1.3.16" evidence="3"/>
<dbReference type="Gene3D" id="3.60.40.10">
    <property type="entry name" value="PPM-type phosphatase domain"/>
    <property type="match status" value="1"/>
</dbReference>
<proteinExistence type="predicted"/>